<feature type="transmembrane region" description="Helical" evidence="6">
    <location>
        <begin position="134"/>
        <end position="154"/>
    </location>
</feature>
<feature type="compositionally biased region" description="Polar residues" evidence="5">
    <location>
        <begin position="313"/>
        <end position="326"/>
    </location>
</feature>
<keyword evidence="3 6" id="KW-1133">Transmembrane helix</keyword>
<dbReference type="FunCoup" id="Q86DM3">
    <property type="interactions" value="5"/>
</dbReference>
<reference evidence="8 9" key="1">
    <citation type="journal article" date="1998" name="Science">
        <title>Genome sequence of the nematode C. elegans: a platform for investigating biology.</title>
        <authorList>
            <consortium name="The C. elegans sequencing consortium"/>
            <person name="Sulson J.E."/>
            <person name="Waterston R."/>
        </authorList>
    </citation>
    <scope>NUCLEOTIDE SEQUENCE [LARGE SCALE GENOMIC DNA]</scope>
    <source>
        <strain evidence="8 9">Bristol N2</strain>
    </source>
</reference>
<dbReference type="HOGENOM" id="CLU_055887_1_0_1"/>
<dbReference type="PROSITE" id="PS50262">
    <property type="entry name" value="G_PROTEIN_RECEP_F1_2"/>
    <property type="match status" value="1"/>
</dbReference>
<feature type="transmembrane region" description="Helical" evidence="6">
    <location>
        <begin position="226"/>
        <end position="243"/>
    </location>
</feature>
<evidence type="ECO:0000256" key="4">
    <source>
        <dbReference type="ARBA" id="ARBA00023136"/>
    </source>
</evidence>
<name>Q86DM3_CAEEL</name>
<keyword evidence="2 6" id="KW-0812">Transmembrane</keyword>
<evidence type="ECO:0000259" key="7">
    <source>
        <dbReference type="PROSITE" id="PS50262"/>
    </source>
</evidence>
<evidence type="ECO:0000313" key="8">
    <source>
        <dbReference type="EMBL" id="CCD74187.1"/>
    </source>
</evidence>
<dbReference type="CDD" id="cd00637">
    <property type="entry name" value="7tm_classA_rhodopsin-like"/>
    <property type="match status" value="1"/>
</dbReference>
<feature type="transmembrane region" description="Helical" evidence="6">
    <location>
        <begin position="12"/>
        <end position="34"/>
    </location>
</feature>
<feature type="transmembrane region" description="Helical" evidence="6">
    <location>
        <begin position="46"/>
        <end position="67"/>
    </location>
</feature>
<dbReference type="SMR" id="Q86DM3"/>
<feature type="transmembrane region" description="Helical" evidence="6">
    <location>
        <begin position="87"/>
        <end position="113"/>
    </location>
</feature>
<dbReference type="UCSC" id="Y73B6BL.40">
    <property type="organism name" value="c. elegans"/>
</dbReference>
<dbReference type="eggNOG" id="ENOG502TGDN">
    <property type="taxonomic scope" value="Eukaryota"/>
</dbReference>
<dbReference type="InterPro" id="IPR019426">
    <property type="entry name" value="7TM_GPCR_serpentine_rcpt_Srv"/>
</dbReference>
<dbReference type="EMBL" id="BX284604">
    <property type="protein sequence ID" value="CCD74187.1"/>
    <property type="molecule type" value="Genomic_DNA"/>
</dbReference>
<dbReference type="InParanoid" id="Q86DM3"/>
<evidence type="ECO:0000256" key="1">
    <source>
        <dbReference type="ARBA" id="ARBA00004370"/>
    </source>
</evidence>
<dbReference type="PhylomeDB" id="Q86DM3"/>
<dbReference type="PANTHER" id="PTHR24224">
    <property type="entry name" value="CARDIOACCELERATORY PEPTIDE RECEPTOR-RELATED"/>
    <property type="match status" value="1"/>
</dbReference>
<feature type="domain" description="G-protein coupled receptors family 1 profile" evidence="7">
    <location>
        <begin position="25"/>
        <end position="277"/>
    </location>
</feature>
<dbReference type="AGR" id="WB:WBGene00005737"/>
<dbReference type="Pfam" id="PF10323">
    <property type="entry name" value="7TM_GPCR_Srv"/>
    <property type="match status" value="1"/>
</dbReference>
<dbReference type="Proteomes" id="UP000001940">
    <property type="component" value="Chromosome IV"/>
</dbReference>
<dbReference type="PaxDb" id="6239-Y73B6BL.40"/>
<proteinExistence type="predicted"/>
<dbReference type="Gene3D" id="1.20.1070.10">
    <property type="entry name" value="Rhodopsin 7-helix transmembrane proteins"/>
    <property type="match status" value="1"/>
</dbReference>
<keyword evidence="9" id="KW-1185">Reference proteome</keyword>
<accession>Q86DM3</accession>
<dbReference type="GO" id="GO:0016020">
    <property type="term" value="C:membrane"/>
    <property type="evidence" value="ECO:0000318"/>
    <property type="project" value="GO_Central"/>
</dbReference>
<feature type="transmembrane region" description="Helical" evidence="6">
    <location>
        <begin position="182"/>
        <end position="205"/>
    </location>
</feature>
<gene>
    <name evidence="8 10" type="primary">srv-26</name>
    <name evidence="8" type="ORF">CELE_Y73B6BL.40</name>
    <name evidence="10" type="ORF">Y73B6BL.40</name>
</gene>
<evidence type="ECO:0000256" key="2">
    <source>
        <dbReference type="ARBA" id="ARBA00022692"/>
    </source>
</evidence>
<keyword evidence="4 6" id="KW-0472">Membrane</keyword>
<dbReference type="KEGG" id="cel:CELE_Y73B6BL.40"/>
<feature type="region of interest" description="Disordered" evidence="5">
    <location>
        <begin position="313"/>
        <end position="335"/>
    </location>
</feature>
<dbReference type="InterPro" id="IPR052665">
    <property type="entry name" value="Neuropeptide-GPCR"/>
</dbReference>
<evidence type="ECO:0000313" key="9">
    <source>
        <dbReference type="Proteomes" id="UP000001940"/>
    </source>
</evidence>
<dbReference type="WormBase" id="Y73B6BL.40">
    <property type="protein sequence ID" value="CE33488"/>
    <property type="gene ID" value="WBGene00005737"/>
    <property type="gene designation" value="srv-26"/>
</dbReference>
<evidence type="ECO:0000256" key="6">
    <source>
        <dbReference type="SAM" id="Phobius"/>
    </source>
</evidence>
<evidence type="ECO:0000313" key="10">
    <source>
        <dbReference type="WormBase" id="Y73B6BL.40"/>
    </source>
</evidence>
<dbReference type="SUPFAM" id="SSF81321">
    <property type="entry name" value="Family A G protein-coupled receptor-like"/>
    <property type="match status" value="1"/>
</dbReference>
<evidence type="ECO:0000256" key="5">
    <source>
        <dbReference type="SAM" id="MobiDB-lite"/>
    </source>
</evidence>
<dbReference type="AlphaFoldDB" id="Q86DM3"/>
<comment type="subcellular location">
    <subcellularLocation>
        <location evidence="1">Membrane</location>
    </subcellularLocation>
</comment>
<organism evidence="8 9">
    <name type="scientific">Caenorhabditis elegans</name>
    <dbReference type="NCBI Taxonomy" id="6239"/>
    <lineage>
        <taxon>Eukaryota</taxon>
        <taxon>Metazoa</taxon>
        <taxon>Ecdysozoa</taxon>
        <taxon>Nematoda</taxon>
        <taxon>Chromadorea</taxon>
        <taxon>Rhabditida</taxon>
        <taxon>Rhabditina</taxon>
        <taxon>Rhabditomorpha</taxon>
        <taxon>Rhabditoidea</taxon>
        <taxon>Rhabditidae</taxon>
        <taxon>Peloderinae</taxon>
        <taxon>Caenorhabditis</taxon>
    </lineage>
</organism>
<protein>
    <submittedName>
        <fullName evidence="8">G-protein coupled receptors family 1 profile domain-containing protein</fullName>
    </submittedName>
</protein>
<sequence length="335" mass="38825">MNSTLEPSTWGFNVFYGMSIVTLPLYFIILVCLVRLRQVSKSYRTTFYSLLLQHCIADIISMLGYIALTPAREISVIRQFYFDYQEYYIAAATYNIIYVSLYIRCIGILLLSLQRYFVITSPHSNLTIKIQTSASWKVVLVYWILPLLLSVIVLKDSDMYFNDVVDMNVIIEKSITQRNTTMALLVVSFVCIISSFAYGALFFFIRKNTRILSRSLRREVRLAFQVFVLLFAFFAILIFYAILNYCSRAQMTAEMFYLRTIYPMLSGFLSYMNPYCILLLNHDLARQVVKSVSCKEYENSEVQVSGILSNSTKQQLPTTARPSRISNENRRTVIN</sequence>
<dbReference type="PANTHER" id="PTHR24224:SF15">
    <property type="entry name" value="G-PROTEIN COUPLED RECEPTORS FAMILY 1 PROFILE DOMAIN-CONTAINING PROTEIN"/>
    <property type="match status" value="1"/>
</dbReference>
<feature type="transmembrane region" description="Helical" evidence="6">
    <location>
        <begin position="255"/>
        <end position="280"/>
    </location>
</feature>
<evidence type="ECO:0000256" key="3">
    <source>
        <dbReference type="ARBA" id="ARBA00022989"/>
    </source>
</evidence>
<dbReference type="OrthoDB" id="5868253at2759"/>
<dbReference type="GeneID" id="353424"/>
<dbReference type="InterPro" id="IPR017452">
    <property type="entry name" value="GPCR_Rhodpsn_7TM"/>
</dbReference>
<dbReference type="CTD" id="353424"/>
<keyword evidence="8" id="KW-0675">Receptor</keyword>
<dbReference type="RefSeq" id="NP_872113.1">
    <property type="nucleotide sequence ID" value="NM_182313.1"/>
</dbReference>
<dbReference type="OMA" id="MFYLRTI"/>
<dbReference type="FunFam" id="1.20.1070.10:FF:000344">
    <property type="entry name" value="Serpentine Receptor, class V"/>
    <property type="match status" value="1"/>
</dbReference>